<dbReference type="Pfam" id="PF01553">
    <property type="entry name" value="Acyltransferase"/>
    <property type="match status" value="1"/>
</dbReference>
<evidence type="ECO:0000256" key="5">
    <source>
        <dbReference type="ARBA" id="ARBA00023098"/>
    </source>
</evidence>
<dbReference type="CDD" id="cd07989">
    <property type="entry name" value="LPLAT_AGPAT-like"/>
    <property type="match status" value="1"/>
</dbReference>
<dbReference type="AlphaFoldDB" id="A0A1W1V2J4"/>
<name>A0A1W1V2J4_DESTI</name>
<dbReference type="GO" id="GO:0016020">
    <property type="term" value="C:membrane"/>
    <property type="evidence" value="ECO:0007669"/>
    <property type="project" value="InterPro"/>
</dbReference>
<keyword evidence="6 7" id="KW-0012">Acyltransferase</keyword>
<feature type="transmembrane region" description="Helical" evidence="8">
    <location>
        <begin position="16"/>
        <end position="36"/>
    </location>
</feature>
<organism evidence="10 11">
    <name type="scientific">Desulfonispora thiosulfatigenes DSM 11270</name>
    <dbReference type="NCBI Taxonomy" id="656914"/>
    <lineage>
        <taxon>Bacteria</taxon>
        <taxon>Bacillati</taxon>
        <taxon>Bacillota</taxon>
        <taxon>Clostridia</taxon>
        <taxon>Eubacteriales</taxon>
        <taxon>Peptococcaceae</taxon>
        <taxon>Desulfonispora</taxon>
    </lineage>
</organism>
<evidence type="ECO:0000256" key="1">
    <source>
        <dbReference type="ARBA" id="ARBA00005189"/>
    </source>
</evidence>
<dbReference type="STRING" id="656914.SAMN00017405_1713"/>
<proteinExistence type="inferred from homology"/>
<keyword evidence="11" id="KW-1185">Reference proteome</keyword>
<keyword evidence="7" id="KW-0594">Phospholipid biosynthesis</keyword>
<keyword evidence="8" id="KW-0472">Membrane</keyword>
<evidence type="ECO:0000259" key="9">
    <source>
        <dbReference type="SMART" id="SM00563"/>
    </source>
</evidence>
<reference evidence="10 11" key="1">
    <citation type="submission" date="2017-04" db="EMBL/GenBank/DDBJ databases">
        <authorList>
            <person name="Afonso C.L."/>
            <person name="Miller P.J."/>
            <person name="Scott M.A."/>
            <person name="Spackman E."/>
            <person name="Goraichik I."/>
            <person name="Dimitrov K.M."/>
            <person name="Suarez D.L."/>
            <person name="Swayne D.E."/>
        </authorList>
    </citation>
    <scope>NUCLEOTIDE SEQUENCE [LARGE SCALE GENOMIC DNA]</scope>
    <source>
        <strain evidence="10 11">DSM 11270</strain>
    </source>
</reference>
<evidence type="ECO:0000256" key="8">
    <source>
        <dbReference type="SAM" id="Phobius"/>
    </source>
</evidence>
<evidence type="ECO:0000313" key="10">
    <source>
        <dbReference type="EMBL" id="SMB87542.1"/>
    </source>
</evidence>
<evidence type="ECO:0000256" key="2">
    <source>
        <dbReference type="ARBA" id="ARBA00008655"/>
    </source>
</evidence>
<keyword evidence="8" id="KW-1133">Transmembrane helix</keyword>
<dbReference type="InterPro" id="IPR004552">
    <property type="entry name" value="AGP_acyltrans"/>
</dbReference>
<feature type="domain" description="Phospholipid/glycerol acyltransferase" evidence="9">
    <location>
        <begin position="85"/>
        <end position="199"/>
    </location>
</feature>
<dbReference type="PANTHER" id="PTHR10434:SF64">
    <property type="entry name" value="1-ACYL-SN-GLYCEROL-3-PHOSPHATE ACYLTRANSFERASE-RELATED"/>
    <property type="match status" value="1"/>
</dbReference>
<comment type="catalytic activity">
    <reaction evidence="7">
        <text>a 1-acyl-sn-glycero-3-phosphate + an acyl-CoA = a 1,2-diacyl-sn-glycero-3-phosphate + CoA</text>
        <dbReference type="Rhea" id="RHEA:19709"/>
        <dbReference type="ChEBI" id="CHEBI:57287"/>
        <dbReference type="ChEBI" id="CHEBI:57970"/>
        <dbReference type="ChEBI" id="CHEBI:58342"/>
        <dbReference type="ChEBI" id="CHEBI:58608"/>
        <dbReference type="EC" id="2.3.1.51"/>
    </reaction>
</comment>
<evidence type="ECO:0000256" key="4">
    <source>
        <dbReference type="ARBA" id="ARBA00022679"/>
    </source>
</evidence>
<sequence length="249" mass="28405">MDIVKWGEIMLIMRTLIWFLYFWLFLIFSIPLLFTVRLMEKRNQIYEKDVLVNKIATIWAKSLINLTGSRVKVTGTELIPTDGPVLFVSNHQGNFDIPLLLAAISKPKGFVAKIELKKMPLVNRWMQAINCVFIKRNHPKEALKSINEGIAVLRKGYSLVVFPEGTRSKGKNMNEFKSASLRLATKSGVPIVPITINGSYKIMEQNSGLIRPADVEITISEPINPQDFKSYDANELMHMLKTKIEENLR</sequence>
<keyword evidence="8" id="KW-0812">Transmembrane</keyword>
<evidence type="ECO:0000256" key="3">
    <source>
        <dbReference type="ARBA" id="ARBA00022516"/>
    </source>
</evidence>
<dbReference type="Proteomes" id="UP000192731">
    <property type="component" value="Unassembled WGS sequence"/>
</dbReference>
<evidence type="ECO:0000256" key="7">
    <source>
        <dbReference type="RuleBase" id="RU361267"/>
    </source>
</evidence>
<dbReference type="GO" id="GO:0006654">
    <property type="term" value="P:phosphatidic acid biosynthetic process"/>
    <property type="evidence" value="ECO:0007669"/>
    <property type="project" value="TreeGrafter"/>
</dbReference>
<keyword evidence="5 7" id="KW-0443">Lipid metabolism</keyword>
<protein>
    <recommendedName>
        <fullName evidence="7">1-acyl-sn-glycerol-3-phosphate acyltransferase</fullName>
        <ecNumber evidence="7">2.3.1.51</ecNumber>
    </recommendedName>
</protein>
<dbReference type="EMBL" id="FWWT01000014">
    <property type="protein sequence ID" value="SMB87542.1"/>
    <property type="molecule type" value="Genomic_DNA"/>
</dbReference>
<dbReference type="InterPro" id="IPR002123">
    <property type="entry name" value="Plipid/glycerol_acylTrfase"/>
</dbReference>
<dbReference type="SUPFAM" id="SSF69593">
    <property type="entry name" value="Glycerol-3-phosphate (1)-acyltransferase"/>
    <property type="match status" value="1"/>
</dbReference>
<comment type="pathway">
    <text evidence="1">Lipid metabolism.</text>
</comment>
<dbReference type="SMART" id="SM00563">
    <property type="entry name" value="PlsC"/>
    <property type="match status" value="1"/>
</dbReference>
<keyword evidence="3 7" id="KW-0444">Lipid biosynthesis</keyword>
<keyword evidence="7" id="KW-1208">Phospholipid metabolism</keyword>
<keyword evidence="4 7" id="KW-0808">Transferase</keyword>
<comment type="domain">
    <text evidence="7">The HXXXXD motif is essential for acyltransferase activity and may constitute the binding site for the phosphate moiety of the glycerol-3-phosphate.</text>
</comment>
<evidence type="ECO:0000313" key="11">
    <source>
        <dbReference type="Proteomes" id="UP000192731"/>
    </source>
</evidence>
<comment type="similarity">
    <text evidence="2 7">Belongs to the 1-acyl-sn-glycerol-3-phosphate acyltransferase family.</text>
</comment>
<dbReference type="EC" id="2.3.1.51" evidence="7"/>
<dbReference type="NCBIfam" id="TIGR00530">
    <property type="entry name" value="AGP_acyltrn"/>
    <property type="match status" value="1"/>
</dbReference>
<gene>
    <name evidence="10" type="ORF">SAMN00017405_1713</name>
</gene>
<evidence type="ECO:0000256" key="6">
    <source>
        <dbReference type="ARBA" id="ARBA00023315"/>
    </source>
</evidence>
<dbReference type="GO" id="GO:0003841">
    <property type="term" value="F:1-acylglycerol-3-phosphate O-acyltransferase activity"/>
    <property type="evidence" value="ECO:0007669"/>
    <property type="project" value="UniProtKB-UniRule"/>
</dbReference>
<accession>A0A1W1V2J4</accession>
<dbReference type="PANTHER" id="PTHR10434">
    <property type="entry name" value="1-ACYL-SN-GLYCEROL-3-PHOSPHATE ACYLTRANSFERASE"/>
    <property type="match status" value="1"/>
</dbReference>